<organism evidence="2 3">
    <name type="scientific">Paenibacillus chartarius</name>
    <dbReference type="NCBI Taxonomy" id="747481"/>
    <lineage>
        <taxon>Bacteria</taxon>
        <taxon>Bacillati</taxon>
        <taxon>Bacillota</taxon>
        <taxon>Bacilli</taxon>
        <taxon>Bacillales</taxon>
        <taxon>Paenibacillaceae</taxon>
        <taxon>Paenibacillus</taxon>
    </lineage>
</organism>
<reference evidence="2 3" key="1">
    <citation type="submission" date="2024-09" db="EMBL/GenBank/DDBJ databases">
        <authorList>
            <person name="Sun Q."/>
            <person name="Mori K."/>
        </authorList>
    </citation>
    <scope>NUCLEOTIDE SEQUENCE [LARGE SCALE GENOMIC DNA]</scope>
    <source>
        <strain evidence="2 3">CCM 7759</strain>
    </source>
</reference>
<dbReference type="EMBL" id="JBHLWN010000046">
    <property type="protein sequence ID" value="MFC0213081.1"/>
    <property type="molecule type" value="Genomic_DNA"/>
</dbReference>
<sequence>MTFALPMFLALMALAMGAALPFFGWGIKIALSGILIIMELISSQIIRKYKKFNLSLTFILGAIAGYLFQNLL</sequence>
<keyword evidence="1" id="KW-1133">Transmembrane helix</keyword>
<accession>A0ABV6DKA6</accession>
<keyword evidence="1" id="KW-0812">Transmembrane</keyword>
<dbReference type="RefSeq" id="WP_377470339.1">
    <property type="nucleotide sequence ID" value="NZ_JBHLWN010000046.1"/>
</dbReference>
<proteinExistence type="predicted"/>
<evidence type="ECO:0000313" key="3">
    <source>
        <dbReference type="Proteomes" id="UP001589776"/>
    </source>
</evidence>
<evidence type="ECO:0000256" key="1">
    <source>
        <dbReference type="SAM" id="Phobius"/>
    </source>
</evidence>
<gene>
    <name evidence="2" type="ORF">ACFFK0_11540</name>
</gene>
<comment type="caution">
    <text evidence="2">The sequence shown here is derived from an EMBL/GenBank/DDBJ whole genome shotgun (WGS) entry which is preliminary data.</text>
</comment>
<dbReference type="Proteomes" id="UP001589776">
    <property type="component" value="Unassembled WGS sequence"/>
</dbReference>
<keyword evidence="3" id="KW-1185">Reference proteome</keyword>
<feature type="transmembrane region" description="Helical" evidence="1">
    <location>
        <begin position="53"/>
        <end position="69"/>
    </location>
</feature>
<protein>
    <submittedName>
        <fullName evidence="2">Uncharacterized protein</fullName>
    </submittedName>
</protein>
<evidence type="ECO:0000313" key="2">
    <source>
        <dbReference type="EMBL" id="MFC0213081.1"/>
    </source>
</evidence>
<name>A0ABV6DKA6_9BACL</name>
<keyword evidence="1" id="KW-0472">Membrane</keyword>